<reference evidence="1" key="1">
    <citation type="journal article" date="2015" name="Nature">
        <title>Complex archaea that bridge the gap between prokaryotes and eukaryotes.</title>
        <authorList>
            <person name="Spang A."/>
            <person name="Saw J.H."/>
            <person name="Jorgensen S.L."/>
            <person name="Zaremba-Niedzwiedzka K."/>
            <person name="Martijn J."/>
            <person name="Lind A.E."/>
            <person name="van Eijk R."/>
            <person name="Schleper C."/>
            <person name="Guy L."/>
            <person name="Ettema T.J."/>
        </authorList>
    </citation>
    <scope>NUCLEOTIDE SEQUENCE</scope>
</reference>
<evidence type="ECO:0000313" key="1">
    <source>
        <dbReference type="EMBL" id="KKK89160.1"/>
    </source>
</evidence>
<comment type="caution">
    <text evidence="1">The sequence shown here is derived from an EMBL/GenBank/DDBJ whole genome shotgun (WGS) entry which is preliminary data.</text>
</comment>
<protein>
    <submittedName>
        <fullName evidence="1">Uncharacterized protein</fullName>
    </submittedName>
</protein>
<sequence length="45" mass="4973">TIRMVAGTINGAGAAKHWSGVETEHVRFLRDWCNEFLATREKAAA</sequence>
<accession>A0A0F8ZT49</accession>
<dbReference type="EMBL" id="LAZR01049643">
    <property type="protein sequence ID" value="KKK89160.1"/>
    <property type="molecule type" value="Genomic_DNA"/>
</dbReference>
<organism evidence="1">
    <name type="scientific">marine sediment metagenome</name>
    <dbReference type="NCBI Taxonomy" id="412755"/>
    <lineage>
        <taxon>unclassified sequences</taxon>
        <taxon>metagenomes</taxon>
        <taxon>ecological metagenomes</taxon>
    </lineage>
</organism>
<name>A0A0F8ZT49_9ZZZZ</name>
<feature type="non-terminal residue" evidence="1">
    <location>
        <position position="1"/>
    </location>
</feature>
<gene>
    <name evidence="1" type="ORF">LCGC14_2735930</name>
</gene>
<dbReference type="AlphaFoldDB" id="A0A0F8ZT49"/>
<proteinExistence type="predicted"/>